<proteinExistence type="predicted"/>
<dbReference type="EMBL" id="PGEM01000046">
    <property type="protein sequence ID" value="PPJ63932.1"/>
    <property type="molecule type" value="Genomic_DNA"/>
</dbReference>
<reference evidence="1 2" key="1">
    <citation type="submission" date="2018-02" db="EMBL/GenBank/DDBJ databases">
        <title>Discovery of a pederin family compound in a non-symbiotic bloom-forming cyanobacterium.</title>
        <authorList>
            <person name="Kust A."/>
            <person name="Mares J."/>
            <person name="Jokela J."/>
            <person name="Urajova P."/>
            <person name="Hajek J."/>
            <person name="Saurav K."/>
            <person name="Voracova K."/>
            <person name="Fewer D.P."/>
            <person name="Haapaniemi E."/>
            <person name="Permi P."/>
            <person name="Rehakova K."/>
            <person name="Sivonen K."/>
            <person name="Hrouzek P."/>
        </authorList>
    </citation>
    <scope>NUCLEOTIDE SEQUENCE [LARGE SCALE GENOMIC DNA]</scope>
    <source>
        <strain evidence="1 2">CHARLIE-1</strain>
    </source>
</reference>
<keyword evidence="2" id="KW-1185">Reference proteome</keyword>
<evidence type="ECO:0000313" key="2">
    <source>
        <dbReference type="Proteomes" id="UP000239589"/>
    </source>
</evidence>
<accession>A0A2S6CW67</accession>
<dbReference type="RefSeq" id="WP_104387269.1">
    <property type="nucleotide sequence ID" value="NZ_PGEM01000046.1"/>
</dbReference>
<dbReference type="AlphaFoldDB" id="A0A2S6CW67"/>
<protein>
    <submittedName>
        <fullName evidence="1">Uncharacterized protein</fullName>
    </submittedName>
</protein>
<dbReference type="Proteomes" id="UP000239589">
    <property type="component" value="Unassembled WGS sequence"/>
</dbReference>
<sequence>MAKLIIDDLQPTTEKISIQEISYLESVSLVGGYSNNFQELVRFGIKSMEFILLAYAIDSIYALGTSFNNS</sequence>
<gene>
    <name evidence="1" type="ORF">CUN59_07540</name>
</gene>
<name>A0A2S6CW67_9CYAN</name>
<evidence type="ECO:0000313" key="1">
    <source>
        <dbReference type="EMBL" id="PPJ63932.1"/>
    </source>
</evidence>
<organism evidence="1 2">
    <name type="scientific">Cuspidothrix issatschenkoi CHARLIE-1</name>
    <dbReference type="NCBI Taxonomy" id="2052836"/>
    <lineage>
        <taxon>Bacteria</taxon>
        <taxon>Bacillati</taxon>
        <taxon>Cyanobacteriota</taxon>
        <taxon>Cyanophyceae</taxon>
        <taxon>Nostocales</taxon>
        <taxon>Aphanizomenonaceae</taxon>
        <taxon>Cuspidothrix</taxon>
    </lineage>
</organism>
<comment type="caution">
    <text evidence="1">The sequence shown here is derived from an EMBL/GenBank/DDBJ whole genome shotgun (WGS) entry which is preliminary data.</text>
</comment>
<dbReference type="OrthoDB" id="517192at2"/>